<keyword evidence="5" id="KW-1185">Reference proteome</keyword>
<keyword evidence="3" id="KW-0203">Cytokinin biosynthesis</keyword>
<dbReference type="InterPro" id="IPR005269">
    <property type="entry name" value="LOG"/>
</dbReference>
<dbReference type="PANTHER" id="PTHR31223">
    <property type="entry name" value="LOG FAMILY PROTEIN YJL055W"/>
    <property type="match status" value="1"/>
</dbReference>
<sequence>MHTVCLYCGSSAGTDPVYADAAAAFGRTLVERGHHLVYGGGSVGLMGVAADAVLDAGGQVIGIIPERLWGKEVGHRGLSALEIVPDMHTRKARMVALADAFVAMPGGFGTLDELFEVLTWQQIGYHEKPVGLLNVNGYFDGLVAFARHAFEQGFLREAHLDALVIDSDPGRLLDRMANVSLEHVAKWAPKPPVPPGPAAV</sequence>
<evidence type="ECO:0000256" key="2">
    <source>
        <dbReference type="ARBA" id="ARBA00006763"/>
    </source>
</evidence>
<organism evidence="4 5">
    <name type="scientific">Pigmentiphaga aceris</name>
    <dbReference type="NCBI Taxonomy" id="1940612"/>
    <lineage>
        <taxon>Bacteria</taxon>
        <taxon>Pseudomonadati</taxon>
        <taxon>Pseudomonadota</taxon>
        <taxon>Betaproteobacteria</taxon>
        <taxon>Burkholderiales</taxon>
        <taxon>Alcaligenaceae</taxon>
        <taxon>Pigmentiphaga</taxon>
    </lineage>
</organism>
<gene>
    <name evidence="4" type="ORF">FXN63_02685</name>
</gene>
<keyword evidence="3" id="KW-0378">Hydrolase</keyword>
<comment type="catalytic activity">
    <reaction evidence="1">
        <text>AMP + H2O = D-ribose 5-phosphate + adenine</text>
        <dbReference type="Rhea" id="RHEA:20129"/>
        <dbReference type="ChEBI" id="CHEBI:15377"/>
        <dbReference type="ChEBI" id="CHEBI:16708"/>
        <dbReference type="ChEBI" id="CHEBI:78346"/>
        <dbReference type="ChEBI" id="CHEBI:456215"/>
        <dbReference type="EC" id="3.2.2.4"/>
    </reaction>
</comment>
<dbReference type="Pfam" id="PF03641">
    <property type="entry name" value="Lysine_decarbox"/>
    <property type="match status" value="1"/>
</dbReference>
<dbReference type="GO" id="GO:0005829">
    <property type="term" value="C:cytosol"/>
    <property type="evidence" value="ECO:0007669"/>
    <property type="project" value="TreeGrafter"/>
</dbReference>
<dbReference type="RefSeq" id="WP_148818854.1">
    <property type="nucleotide sequence ID" value="NZ_CP043046.1"/>
</dbReference>
<accession>A0A5C0B2K0</accession>
<dbReference type="SUPFAM" id="SSF102405">
    <property type="entry name" value="MCP/YpsA-like"/>
    <property type="match status" value="1"/>
</dbReference>
<reference evidence="4 5" key="1">
    <citation type="submission" date="2019-08" db="EMBL/GenBank/DDBJ databases">
        <title>Amphibian skin-associated Pigmentiphaga: genome sequence and occurrence across geography and hosts.</title>
        <authorList>
            <person name="Bletz M.C."/>
            <person name="Bunk B."/>
            <person name="Sproeer C."/>
            <person name="Biwer P."/>
            <person name="Reiter S."/>
            <person name="Rabemananjara F.C.E."/>
            <person name="Schulz S."/>
            <person name="Overmann J."/>
            <person name="Vences M."/>
        </authorList>
    </citation>
    <scope>NUCLEOTIDE SEQUENCE [LARGE SCALE GENOMIC DNA]</scope>
    <source>
        <strain evidence="4 5">Mada1488</strain>
    </source>
</reference>
<dbReference type="OrthoDB" id="9801098at2"/>
<dbReference type="GO" id="GO:0008714">
    <property type="term" value="F:AMP nucleosidase activity"/>
    <property type="evidence" value="ECO:0007669"/>
    <property type="project" value="UniProtKB-EC"/>
</dbReference>
<evidence type="ECO:0000313" key="5">
    <source>
        <dbReference type="Proteomes" id="UP000325161"/>
    </source>
</evidence>
<dbReference type="InterPro" id="IPR031100">
    <property type="entry name" value="LOG_fam"/>
</dbReference>
<evidence type="ECO:0000313" key="4">
    <source>
        <dbReference type="EMBL" id="QEI09079.1"/>
    </source>
</evidence>
<dbReference type="EMBL" id="CP043046">
    <property type="protein sequence ID" value="QEI09079.1"/>
    <property type="molecule type" value="Genomic_DNA"/>
</dbReference>
<dbReference type="GO" id="GO:0009691">
    <property type="term" value="P:cytokinin biosynthetic process"/>
    <property type="evidence" value="ECO:0007669"/>
    <property type="project" value="UniProtKB-UniRule"/>
</dbReference>
<dbReference type="NCBIfam" id="TIGR00730">
    <property type="entry name" value="Rossman fold protein, TIGR00730 family"/>
    <property type="match status" value="1"/>
</dbReference>
<dbReference type="EC" id="3.2.2.n1" evidence="3"/>
<evidence type="ECO:0000256" key="1">
    <source>
        <dbReference type="ARBA" id="ARBA00000274"/>
    </source>
</evidence>
<name>A0A5C0B2K0_9BURK</name>
<dbReference type="KEGG" id="pacr:FXN63_02685"/>
<comment type="similarity">
    <text evidence="2 3">Belongs to the LOG family.</text>
</comment>
<dbReference type="PANTHER" id="PTHR31223:SF70">
    <property type="entry name" value="LOG FAMILY PROTEIN YJL055W"/>
    <property type="match status" value="1"/>
</dbReference>
<dbReference type="Gene3D" id="3.40.50.450">
    <property type="match status" value="1"/>
</dbReference>
<proteinExistence type="inferred from homology"/>
<protein>
    <recommendedName>
        <fullName evidence="3">Cytokinin riboside 5'-monophosphate phosphoribohydrolase</fullName>
        <ecNumber evidence="3">3.2.2.n1</ecNumber>
    </recommendedName>
</protein>
<dbReference type="AlphaFoldDB" id="A0A5C0B2K0"/>
<dbReference type="Proteomes" id="UP000325161">
    <property type="component" value="Chromosome"/>
</dbReference>
<evidence type="ECO:0000256" key="3">
    <source>
        <dbReference type="RuleBase" id="RU363015"/>
    </source>
</evidence>